<dbReference type="InterPro" id="IPR019756">
    <property type="entry name" value="Pept_S26A_signal_pept_1_Ser-AS"/>
</dbReference>
<dbReference type="Proteomes" id="UP001469365">
    <property type="component" value="Unassembled WGS sequence"/>
</dbReference>
<organism evidence="7 8">
    <name type="scientific">Paenibacillus filicis</name>
    <dbReference type="NCBI Taxonomy" id="669464"/>
    <lineage>
        <taxon>Bacteria</taxon>
        <taxon>Bacillati</taxon>
        <taxon>Bacillota</taxon>
        <taxon>Bacilli</taxon>
        <taxon>Bacillales</taxon>
        <taxon>Paenibacillaceae</taxon>
        <taxon>Paenibacillus</taxon>
    </lineage>
</organism>
<dbReference type="GO" id="GO:0009003">
    <property type="term" value="F:signal peptidase activity"/>
    <property type="evidence" value="ECO:0007669"/>
    <property type="project" value="UniProtKB-EC"/>
</dbReference>
<keyword evidence="5" id="KW-0812">Transmembrane</keyword>
<evidence type="ECO:0000313" key="7">
    <source>
        <dbReference type="EMBL" id="MEK8131126.1"/>
    </source>
</evidence>
<gene>
    <name evidence="7" type="primary">lepB</name>
    <name evidence="7" type="ORF">WMW72_24790</name>
</gene>
<name>A0ABU9DQI9_9BACL</name>
<dbReference type="EMBL" id="JBBPCC010000019">
    <property type="protein sequence ID" value="MEK8131126.1"/>
    <property type="molecule type" value="Genomic_DNA"/>
</dbReference>
<dbReference type="PROSITE" id="PS00501">
    <property type="entry name" value="SPASE_I_1"/>
    <property type="match status" value="1"/>
</dbReference>
<dbReference type="RefSeq" id="WP_341418263.1">
    <property type="nucleotide sequence ID" value="NZ_JBBPCC010000019.1"/>
</dbReference>
<dbReference type="InterPro" id="IPR000223">
    <property type="entry name" value="Pept_S26A_signal_pept_1"/>
</dbReference>
<keyword evidence="3 5" id="KW-0645">Protease</keyword>
<reference evidence="7 8" key="1">
    <citation type="submission" date="2024-04" db="EMBL/GenBank/DDBJ databases">
        <title>draft genome sequnece of Paenibacillus filicis.</title>
        <authorList>
            <person name="Kim D.-U."/>
        </authorList>
    </citation>
    <scope>NUCLEOTIDE SEQUENCE [LARGE SCALE GENOMIC DNA]</scope>
    <source>
        <strain evidence="7 8">KACC14197</strain>
    </source>
</reference>
<dbReference type="PANTHER" id="PTHR43390:SF1">
    <property type="entry name" value="CHLOROPLAST PROCESSING PEPTIDASE"/>
    <property type="match status" value="1"/>
</dbReference>
<dbReference type="NCBIfam" id="TIGR02227">
    <property type="entry name" value="sigpep_I_bact"/>
    <property type="match status" value="1"/>
</dbReference>
<keyword evidence="4 5" id="KW-0378">Hydrolase</keyword>
<dbReference type="PANTHER" id="PTHR43390">
    <property type="entry name" value="SIGNAL PEPTIDASE I"/>
    <property type="match status" value="1"/>
</dbReference>
<keyword evidence="5" id="KW-0472">Membrane</keyword>
<dbReference type="SUPFAM" id="SSF51306">
    <property type="entry name" value="LexA/Signal peptidase"/>
    <property type="match status" value="1"/>
</dbReference>
<dbReference type="InterPro" id="IPR019533">
    <property type="entry name" value="Peptidase_S26"/>
</dbReference>
<evidence type="ECO:0000256" key="5">
    <source>
        <dbReference type="RuleBase" id="RU362042"/>
    </source>
</evidence>
<protein>
    <recommendedName>
        <fullName evidence="5">Signal peptidase I</fullName>
        <ecNumber evidence="5">3.4.21.89</ecNumber>
    </recommendedName>
</protein>
<dbReference type="CDD" id="cd06530">
    <property type="entry name" value="S26_SPase_I"/>
    <property type="match status" value="1"/>
</dbReference>
<evidence type="ECO:0000256" key="2">
    <source>
        <dbReference type="ARBA" id="ARBA00009370"/>
    </source>
</evidence>
<dbReference type="PRINTS" id="PR00727">
    <property type="entry name" value="LEADERPTASE"/>
</dbReference>
<dbReference type="EC" id="3.4.21.89" evidence="5"/>
<comment type="subcellular location">
    <subcellularLocation>
        <location evidence="1">Cell membrane</location>
        <topology evidence="1">Single-pass type II membrane protein</topology>
    </subcellularLocation>
    <subcellularLocation>
        <location evidence="5">Membrane</location>
        <topology evidence="5">Single-pass type II membrane protein</topology>
    </subcellularLocation>
</comment>
<feature type="transmembrane region" description="Helical" evidence="5">
    <location>
        <begin position="20"/>
        <end position="40"/>
    </location>
</feature>
<dbReference type="Pfam" id="PF10502">
    <property type="entry name" value="Peptidase_S26"/>
    <property type="match status" value="1"/>
</dbReference>
<comment type="similarity">
    <text evidence="2 5">Belongs to the peptidase S26 family.</text>
</comment>
<dbReference type="Gene3D" id="2.10.109.10">
    <property type="entry name" value="Umud Fragment, subunit A"/>
    <property type="match status" value="1"/>
</dbReference>
<evidence type="ECO:0000256" key="4">
    <source>
        <dbReference type="ARBA" id="ARBA00022801"/>
    </source>
</evidence>
<feature type="domain" description="Peptidase S26" evidence="6">
    <location>
        <begin position="19"/>
        <end position="178"/>
    </location>
</feature>
<accession>A0ABU9DQI9</accession>
<keyword evidence="5" id="KW-1133">Transmembrane helix</keyword>
<dbReference type="InterPro" id="IPR036286">
    <property type="entry name" value="LexA/Signal_pep-like_sf"/>
</dbReference>
<keyword evidence="8" id="KW-1185">Reference proteome</keyword>
<evidence type="ECO:0000259" key="6">
    <source>
        <dbReference type="Pfam" id="PF10502"/>
    </source>
</evidence>
<comment type="catalytic activity">
    <reaction evidence="5">
        <text>Cleavage of hydrophobic, N-terminal signal or leader sequences from secreted and periplasmic proteins.</text>
        <dbReference type="EC" id="3.4.21.89"/>
    </reaction>
</comment>
<proteinExistence type="inferred from homology"/>
<evidence type="ECO:0000256" key="3">
    <source>
        <dbReference type="ARBA" id="ARBA00022670"/>
    </source>
</evidence>
<evidence type="ECO:0000313" key="8">
    <source>
        <dbReference type="Proteomes" id="UP001469365"/>
    </source>
</evidence>
<comment type="caution">
    <text evidence="7">The sequence shown here is derived from an EMBL/GenBank/DDBJ whole genome shotgun (WGS) entry which is preliminary data.</text>
</comment>
<sequence length="186" mass="20994">MTEARPDHAEDRGVGREIWAWVKALLIALIVVTLVHQFLFHVSAVRGASMLPTLHDGEWLFINKTIHFLKPPGRGDVVVLRSPEGTETESPFLVKRIVAVAGDEVHVRKGKLFVNGQEAAEPYTDSTIQDGRFEPLTVDEGYVFVMGDNRRRYASNDSRSFGTVPVTLVVGRAEWVVWPFRQWRSL</sequence>
<evidence type="ECO:0000256" key="1">
    <source>
        <dbReference type="ARBA" id="ARBA00004401"/>
    </source>
</evidence>